<gene>
    <name evidence="1" type="ordered locus">SNSL254_A3326</name>
</gene>
<dbReference type="Pfam" id="PF04074">
    <property type="entry name" value="DUF386"/>
    <property type="match status" value="1"/>
</dbReference>
<dbReference type="NCBIfam" id="TIGR00022">
    <property type="entry name" value="YhcH/YjgK/YiaL family protein"/>
    <property type="match status" value="1"/>
</dbReference>
<dbReference type="HOGENOM" id="CLU_107139_3_1_6"/>
<dbReference type="InterPro" id="IPR037012">
    <property type="entry name" value="NanQ/TabA/YiaL_sf"/>
</dbReference>
<accession>A0A0H3BWA6</accession>
<dbReference type="GO" id="GO:0044010">
    <property type="term" value="P:single-species biofilm formation"/>
    <property type="evidence" value="ECO:0007669"/>
    <property type="project" value="TreeGrafter"/>
</dbReference>
<evidence type="ECO:0000313" key="1">
    <source>
        <dbReference type="EMBL" id="ACF64885.1"/>
    </source>
</evidence>
<dbReference type="KEGG" id="see:SNSL254_A3326"/>
<sequence>MLYGNIEQLTLLPYVNNIIKKLIIEAVKIAEDQPAGRYELSFPESFLMISEGETHSSLNRKAELHKKYIDVQILLSGYEEIGYSNKIDTRIKELEHLPDDIIFPECVANEQFVTLNPGDFALFYPNQIHRPLCTRGKPAPVKKAIVKIPATAFSESSLPCQTKE</sequence>
<dbReference type="InterPro" id="IPR004375">
    <property type="entry name" value="NanQ/TabA/YiaL"/>
</dbReference>
<dbReference type="FunFam" id="2.60.120.370:FF:000004">
    <property type="entry name" value="Putative mannitol dehydrogenase"/>
    <property type="match status" value="1"/>
</dbReference>
<dbReference type="PANTHER" id="PTHR34986">
    <property type="entry name" value="EVOLVED BETA-GALACTOSIDASE SUBUNIT BETA"/>
    <property type="match status" value="1"/>
</dbReference>
<dbReference type="GO" id="GO:0005829">
    <property type="term" value="C:cytosol"/>
    <property type="evidence" value="ECO:0007669"/>
    <property type="project" value="TreeGrafter"/>
</dbReference>
<dbReference type="PANTHER" id="PTHR34986:SF4">
    <property type="entry name" value="EVOLVED BETA-GALACTOSIDASE SUBUNIT BETA-RELATED"/>
    <property type="match status" value="1"/>
</dbReference>
<protein>
    <submittedName>
        <fullName evidence="1">Putative mannitol dehydrogenase</fullName>
    </submittedName>
</protein>
<dbReference type="SUPFAM" id="SSF51197">
    <property type="entry name" value="Clavaminate synthase-like"/>
    <property type="match status" value="1"/>
</dbReference>
<reference evidence="1 2" key="1">
    <citation type="journal article" date="2011" name="J. Bacteriol.">
        <title>Comparative genomics of 28 Salmonella enterica isolates: evidence for CRISPR-mediated adaptive sublineage evolution.</title>
        <authorList>
            <person name="Fricke W.F."/>
            <person name="Mammel M.K."/>
            <person name="McDermott P.F."/>
            <person name="Tartera C."/>
            <person name="White D.G."/>
            <person name="Leclerc J.E."/>
            <person name="Ravel J."/>
            <person name="Cebula T.A."/>
        </authorList>
    </citation>
    <scope>NUCLEOTIDE SEQUENCE [LARGE SCALE GENOMIC DNA]</scope>
    <source>
        <strain evidence="1 2">SL254</strain>
    </source>
</reference>
<dbReference type="AlphaFoldDB" id="A0A0H3BWA6"/>
<dbReference type="RefSeq" id="WP_000965540.1">
    <property type="nucleotide sequence ID" value="NC_011080.1"/>
</dbReference>
<dbReference type="EMBL" id="CP001113">
    <property type="protein sequence ID" value="ACF64885.1"/>
    <property type="molecule type" value="Genomic_DNA"/>
</dbReference>
<evidence type="ECO:0000313" key="2">
    <source>
        <dbReference type="Proteomes" id="UP000008824"/>
    </source>
</evidence>
<dbReference type="Gene3D" id="2.60.120.370">
    <property type="entry name" value="YhcH/YjgK/YiaL"/>
    <property type="match status" value="1"/>
</dbReference>
<dbReference type="Proteomes" id="UP000008824">
    <property type="component" value="Chromosome"/>
</dbReference>
<organism evidence="1 2">
    <name type="scientific">Salmonella newport (strain SL254)</name>
    <dbReference type="NCBI Taxonomy" id="423368"/>
    <lineage>
        <taxon>Bacteria</taxon>
        <taxon>Pseudomonadati</taxon>
        <taxon>Pseudomonadota</taxon>
        <taxon>Gammaproteobacteria</taxon>
        <taxon>Enterobacterales</taxon>
        <taxon>Enterobacteriaceae</taxon>
        <taxon>Salmonella</taxon>
    </lineage>
</organism>
<name>A0A0H3BWA6_SALNS</name>
<proteinExistence type="predicted"/>